<accession>A0A7S4GQC0</accession>
<proteinExistence type="predicted"/>
<name>A0A7S4GQC0_OXYMA</name>
<dbReference type="EMBL" id="HBJB01003322">
    <property type="protein sequence ID" value="CAE0843742.1"/>
    <property type="molecule type" value="Transcribed_RNA"/>
</dbReference>
<protein>
    <submittedName>
        <fullName evidence="2">Uncharacterized protein</fullName>
    </submittedName>
</protein>
<feature type="region of interest" description="Disordered" evidence="1">
    <location>
        <begin position="27"/>
        <end position="64"/>
    </location>
</feature>
<evidence type="ECO:0000313" key="2">
    <source>
        <dbReference type="EMBL" id="CAE0843742.1"/>
    </source>
</evidence>
<evidence type="ECO:0000256" key="1">
    <source>
        <dbReference type="SAM" id="MobiDB-lite"/>
    </source>
</evidence>
<dbReference type="AlphaFoldDB" id="A0A7S4GQC0"/>
<reference evidence="2" key="1">
    <citation type="submission" date="2021-01" db="EMBL/GenBank/DDBJ databases">
        <authorList>
            <person name="Corre E."/>
            <person name="Pelletier E."/>
            <person name="Niang G."/>
            <person name="Scheremetjew M."/>
            <person name="Finn R."/>
            <person name="Kale V."/>
            <person name="Holt S."/>
            <person name="Cochrane G."/>
            <person name="Meng A."/>
            <person name="Brown T."/>
            <person name="Cohen L."/>
        </authorList>
    </citation>
    <scope>NUCLEOTIDE SEQUENCE</scope>
    <source>
        <strain evidence="2">LB1974</strain>
    </source>
</reference>
<gene>
    <name evidence="2" type="ORF">OMAR00294_LOCUS2712</name>
</gene>
<sequence length="204" mass="21932">MANEQIAAKAVVQMAVVEWAAREGFCSVDSPTKGDDRDACTTPGLSDDQGTDLESPSESEESPAEACPIFGVALAMYRPMRAPAPRICMSNMHTIVVVVSTADVACENVWPISRVRVCLRAVDTDQVWVFDADTMGWLASDFNNAGSAGTPLQLDVARWPQCHVAATADVTGKGGMRFHACAECFNGNEWQWSAWSGMLIVPCA</sequence>
<feature type="compositionally biased region" description="Acidic residues" evidence="1">
    <location>
        <begin position="49"/>
        <end position="63"/>
    </location>
</feature>
<organism evidence="2">
    <name type="scientific">Oxyrrhis marina</name>
    <name type="common">Dinoflagellate</name>
    <dbReference type="NCBI Taxonomy" id="2969"/>
    <lineage>
        <taxon>Eukaryota</taxon>
        <taxon>Sar</taxon>
        <taxon>Alveolata</taxon>
        <taxon>Dinophyceae</taxon>
        <taxon>Oxyrrhinales</taxon>
        <taxon>Oxyrrhinaceae</taxon>
        <taxon>Oxyrrhis</taxon>
    </lineage>
</organism>